<evidence type="ECO:0000256" key="5">
    <source>
        <dbReference type="ARBA" id="ARBA00023136"/>
    </source>
</evidence>
<evidence type="ECO:0000256" key="7">
    <source>
        <dbReference type="SAM" id="MobiDB-lite"/>
    </source>
</evidence>
<feature type="transmembrane region" description="Helical" evidence="8">
    <location>
        <begin position="548"/>
        <end position="566"/>
    </location>
</feature>
<dbReference type="GO" id="GO:0035725">
    <property type="term" value="P:sodium ion transmembrane transport"/>
    <property type="evidence" value="ECO:0007669"/>
    <property type="project" value="TreeGrafter"/>
</dbReference>
<feature type="transmembrane region" description="Helical" evidence="8">
    <location>
        <begin position="128"/>
        <end position="155"/>
    </location>
</feature>
<dbReference type="GO" id="GO:0005886">
    <property type="term" value="C:plasma membrane"/>
    <property type="evidence" value="ECO:0007669"/>
    <property type="project" value="TreeGrafter"/>
</dbReference>
<sequence>MYVTATSPYLFMLILLIRGAILKGSMQGILYYLVPDFSKLAELTVWVDAGSQIFFSYAISLGVLTALGSYNKWNHNSYRDCIIFACTNSGTSFFAGFVIFSTLGHMAYLQGVSVEEVAAGGPGLAFIAYPKVVALMPVAPLWSVFFFLMIILLGLDSQFVGVEGLVTSFVDTFSILKVKRNKNIFVVVICFVQFLVGLSMVTNGGMYVFQLFDYYSGSKIILFIAFFECAAIAWIYGVERFYQNMEMMYGFRISPYMKIAWVFTAPVFSITVFVMSIIDYSELTYISPVTGVYNYPKWAIGIGWAIAAASGIFIPIIAVYKIIRYVFIDRKGWRSIIRPEGLKPHQLRPEDKQNHQTEKNEMKPSNSIGWATTIIVFFLNCYYNVILCWAFYYMFASLTNHLPWDSCDNYWNTENCTQIFNLYNGTDNNTAVKVDPTTEFWERKVLNISRGVDEPVRIKWDLGLTLLCAWIVVFLCIFKGIKTSGKVMYVTATTPYIFMLILLIRGAVLKGSLQGILYYLVPDFTKLAHIGGGMYVFQLFDYYSGSKIILFVAFFECVAIAWIYGAERFYQNMEVMFGFRISPYMKIGWVFTAPVFCMSYYDLLKPEDLKPHQLLPDENGISDLNEEFQSDEDPGVVVVKL</sequence>
<feature type="transmembrane region" description="Helical" evidence="8">
    <location>
        <begin position="184"/>
        <end position="208"/>
    </location>
</feature>
<dbReference type="Pfam" id="PF00209">
    <property type="entry name" value="SNF"/>
    <property type="match status" value="3"/>
</dbReference>
<dbReference type="AlphaFoldDB" id="A0AAD9JU28"/>
<dbReference type="EMBL" id="JAODUP010000155">
    <property type="protein sequence ID" value="KAK2159303.1"/>
    <property type="molecule type" value="Genomic_DNA"/>
</dbReference>
<evidence type="ECO:0000256" key="3">
    <source>
        <dbReference type="ARBA" id="ARBA00022692"/>
    </source>
</evidence>
<dbReference type="PROSITE" id="PS50267">
    <property type="entry name" value="NA_NEUROTRAN_SYMP_3"/>
    <property type="match status" value="3"/>
</dbReference>
<gene>
    <name evidence="9" type="ORF">LSH36_155g08063</name>
</gene>
<evidence type="ECO:0000256" key="1">
    <source>
        <dbReference type="ARBA" id="ARBA00004141"/>
    </source>
</evidence>
<evidence type="ECO:0000256" key="4">
    <source>
        <dbReference type="ARBA" id="ARBA00022989"/>
    </source>
</evidence>
<feature type="transmembrane region" description="Helical" evidence="8">
    <location>
        <begin position="53"/>
        <end position="70"/>
    </location>
</feature>
<keyword evidence="6" id="KW-0479">Metal-binding</keyword>
<dbReference type="PRINTS" id="PR00176">
    <property type="entry name" value="NANEUSMPORT"/>
</dbReference>
<evidence type="ECO:0000313" key="10">
    <source>
        <dbReference type="Proteomes" id="UP001208570"/>
    </source>
</evidence>
<keyword evidence="5 8" id="KW-0472">Membrane</keyword>
<dbReference type="PANTHER" id="PTHR11616">
    <property type="entry name" value="SODIUM/CHLORIDE DEPENDENT TRANSPORTER"/>
    <property type="match status" value="1"/>
</dbReference>
<feature type="binding site" evidence="6">
    <location>
        <position position="156"/>
    </location>
    <ligand>
        <name>Na(+)</name>
        <dbReference type="ChEBI" id="CHEBI:29101"/>
        <label>1</label>
    </ligand>
</feature>
<evidence type="ECO:0000256" key="6">
    <source>
        <dbReference type="PIRSR" id="PIRSR600175-1"/>
    </source>
</evidence>
<feature type="transmembrane region" description="Helical" evidence="8">
    <location>
        <begin position="368"/>
        <end position="395"/>
    </location>
</feature>
<dbReference type="InterPro" id="IPR000175">
    <property type="entry name" value="Na/ntran_symport"/>
</dbReference>
<feature type="transmembrane region" description="Helical" evidence="8">
    <location>
        <begin position="298"/>
        <end position="323"/>
    </location>
</feature>
<feature type="binding site" evidence="6">
    <location>
        <position position="88"/>
    </location>
    <ligand>
        <name>Na(+)</name>
        <dbReference type="ChEBI" id="CHEBI:29101"/>
        <label>1</label>
    </ligand>
</feature>
<reference evidence="9" key="1">
    <citation type="journal article" date="2023" name="Mol. Biol. Evol.">
        <title>Third-Generation Sequencing Reveals the Adaptive Role of the Epigenome in Three Deep-Sea Polychaetes.</title>
        <authorList>
            <person name="Perez M."/>
            <person name="Aroh O."/>
            <person name="Sun Y."/>
            <person name="Lan Y."/>
            <person name="Juniper S.K."/>
            <person name="Young C.R."/>
            <person name="Angers B."/>
            <person name="Qian P.Y."/>
        </authorList>
    </citation>
    <scope>NUCLEOTIDE SEQUENCE</scope>
    <source>
        <strain evidence="9">P08H-3</strain>
    </source>
</reference>
<keyword evidence="3 8" id="KW-0812">Transmembrane</keyword>
<keyword evidence="4 8" id="KW-1133">Transmembrane helix</keyword>
<dbReference type="SUPFAM" id="SSF161070">
    <property type="entry name" value="SNF-like"/>
    <property type="match status" value="2"/>
</dbReference>
<feature type="binding site" evidence="6">
    <location>
        <position position="157"/>
    </location>
    <ligand>
        <name>Na(+)</name>
        <dbReference type="ChEBI" id="CHEBI:29101"/>
        <label>1</label>
    </ligand>
</feature>
<keyword evidence="6" id="KW-0915">Sodium</keyword>
<dbReference type="GO" id="GO:0046872">
    <property type="term" value="F:metal ion binding"/>
    <property type="evidence" value="ECO:0007669"/>
    <property type="project" value="UniProtKB-KW"/>
</dbReference>
<keyword evidence="2" id="KW-0813">Transport</keyword>
<feature type="region of interest" description="Disordered" evidence="7">
    <location>
        <begin position="344"/>
        <end position="363"/>
    </location>
</feature>
<dbReference type="PANTHER" id="PTHR11616:SF325">
    <property type="entry name" value="TRANSPORTER"/>
    <property type="match status" value="1"/>
</dbReference>
<keyword evidence="10" id="KW-1185">Reference proteome</keyword>
<dbReference type="PROSITE" id="PS00754">
    <property type="entry name" value="NA_NEUROTRAN_SYMP_2"/>
    <property type="match status" value="1"/>
</dbReference>
<feature type="compositionally biased region" description="Basic and acidic residues" evidence="7">
    <location>
        <begin position="344"/>
        <end position="362"/>
    </location>
</feature>
<proteinExistence type="predicted"/>
<feature type="transmembrane region" description="Helical" evidence="8">
    <location>
        <begin position="220"/>
        <end position="238"/>
    </location>
</feature>
<feature type="transmembrane region" description="Helical" evidence="8">
    <location>
        <begin position="462"/>
        <end position="480"/>
    </location>
</feature>
<feature type="transmembrane region" description="Helical" evidence="8">
    <location>
        <begin position="487"/>
        <end position="504"/>
    </location>
</feature>
<feature type="transmembrane region" description="Helical" evidence="8">
    <location>
        <begin position="82"/>
        <end position="108"/>
    </location>
</feature>
<evidence type="ECO:0000256" key="8">
    <source>
        <dbReference type="SAM" id="Phobius"/>
    </source>
</evidence>
<evidence type="ECO:0000256" key="2">
    <source>
        <dbReference type="ARBA" id="ARBA00022448"/>
    </source>
</evidence>
<feature type="transmembrane region" description="Helical" evidence="8">
    <location>
        <begin position="9"/>
        <end position="33"/>
    </location>
</feature>
<dbReference type="GO" id="GO:0006865">
    <property type="term" value="P:amino acid transport"/>
    <property type="evidence" value="ECO:0007669"/>
    <property type="project" value="TreeGrafter"/>
</dbReference>
<organism evidence="9 10">
    <name type="scientific">Paralvinella palmiformis</name>
    <dbReference type="NCBI Taxonomy" id="53620"/>
    <lineage>
        <taxon>Eukaryota</taxon>
        <taxon>Metazoa</taxon>
        <taxon>Spiralia</taxon>
        <taxon>Lophotrochozoa</taxon>
        <taxon>Annelida</taxon>
        <taxon>Polychaeta</taxon>
        <taxon>Sedentaria</taxon>
        <taxon>Canalipalpata</taxon>
        <taxon>Terebellida</taxon>
        <taxon>Terebelliformia</taxon>
        <taxon>Alvinellidae</taxon>
        <taxon>Paralvinella</taxon>
    </lineage>
</organism>
<feature type="transmembrane region" description="Helical" evidence="8">
    <location>
        <begin position="586"/>
        <end position="604"/>
    </location>
</feature>
<dbReference type="Proteomes" id="UP001208570">
    <property type="component" value="Unassembled WGS sequence"/>
</dbReference>
<accession>A0AAD9JU28</accession>
<name>A0AAD9JU28_9ANNE</name>
<protein>
    <submittedName>
        <fullName evidence="9">Uncharacterized protein</fullName>
    </submittedName>
</protein>
<comment type="subcellular location">
    <subcellularLocation>
        <location evidence="1">Membrane</location>
        <topology evidence="1">Multi-pass membrane protein</topology>
    </subcellularLocation>
</comment>
<feature type="binding site" evidence="6">
    <location>
        <position position="56"/>
    </location>
    <ligand>
        <name>Na(+)</name>
        <dbReference type="ChEBI" id="CHEBI:29101"/>
        <label>1</label>
    </ligand>
</feature>
<comment type="caution">
    <text evidence="9">The sequence shown here is derived from an EMBL/GenBank/DDBJ whole genome shotgun (WGS) entry which is preliminary data.</text>
</comment>
<evidence type="ECO:0000313" key="9">
    <source>
        <dbReference type="EMBL" id="KAK2159303.1"/>
    </source>
</evidence>
<feature type="binding site" evidence="6">
    <location>
        <position position="153"/>
    </location>
    <ligand>
        <name>Na(+)</name>
        <dbReference type="ChEBI" id="CHEBI:29101"/>
        <label>1</label>
    </ligand>
</feature>
<feature type="transmembrane region" description="Helical" evidence="8">
    <location>
        <begin position="259"/>
        <end position="278"/>
    </location>
</feature>
<dbReference type="InterPro" id="IPR037272">
    <property type="entry name" value="SNS_sf"/>
</dbReference>